<comment type="caution">
    <text evidence="1">The sequence shown here is derived from an EMBL/GenBank/DDBJ whole genome shotgun (WGS) entry which is preliminary data.</text>
</comment>
<dbReference type="AlphaFoldDB" id="A0AAD2FTX1"/>
<organism evidence="1 2">
    <name type="scientific">Cylindrotheca closterium</name>
    <dbReference type="NCBI Taxonomy" id="2856"/>
    <lineage>
        <taxon>Eukaryota</taxon>
        <taxon>Sar</taxon>
        <taxon>Stramenopiles</taxon>
        <taxon>Ochrophyta</taxon>
        <taxon>Bacillariophyta</taxon>
        <taxon>Bacillariophyceae</taxon>
        <taxon>Bacillariophycidae</taxon>
        <taxon>Bacillariales</taxon>
        <taxon>Bacillariaceae</taxon>
        <taxon>Cylindrotheca</taxon>
    </lineage>
</organism>
<dbReference type="EMBL" id="CAKOGP040001814">
    <property type="protein sequence ID" value="CAJ1952895.1"/>
    <property type="molecule type" value="Genomic_DNA"/>
</dbReference>
<name>A0AAD2FTX1_9STRA</name>
<evidence type="ECO:0000313" key="1">
    <source>
        <dbReference type="EMBL" id="CAJ1952895.1"/>
    </source>
</evidence>
<protein>
    <submittedName>
        <fullName evidence="1">Uncharacterized protein</fullName>
    </submittedName>
</protein>
<proteinExistence type="predicted"/>
<dbReference type="Proteomes" id="UP001295423">
    <property type="component" value="Unassembled WGS sequence"/>
</dbReference>
<dbReference type="PROSITE" id="PS50096">
    <property type="entry name" value="IQ"/>
    <property type="match status" value="1"/>
</dbReference>
<gene>
    <name evidence="1" type="ORF">CYCCA115_LOCUS13770</name>
</gene>
<accession>A0AAD2FTX1</accession>
<evidence type="ECO:0000313" key="2">
    <source>
        <dbReference type="Proteomes" id="UP001295423"/>
    </source>
</evidence>
<sequence>MPSLFRICNVFGAVPDCGDQWNIVKGAFHHIKGSSKHDDDNMTVNTEASEDPINDKIESAVLIQAHVRGMMTRLTILKRLKMEKRARIEANLEEIHEILKTNKQLYNRCKPNIRGGRGLPRTVITRIGFVSVLATTRNNSLRLTTRAERQYQSFDTRCMSELPKKIDGIFEVDRGDQGFIDYSALLEKLLLFHDDILELILELFKTQLQSVTETLAEIYEWIHEVNTHTEYLQDTFDLGDELELPEECQLGATSGSSASLVQTLKVINFDRSMRMTAAFDIQQERDQNRLHEFLKFLQEDQTP</sequence>
<reference evidence="1" key="1">
    <citation type="submission" date="2023-08" db="EMBL/GenBank/DDBJ databases">
        <authorList>
            <person name="Audoor S."/>
            <person name="Bilcke G."/>
        </authorList>
    </citation>
    <scope>NUCLEOTIDE SEQUENCE</scope>
</reference>
<keyword evidence="2" id="KW-1185">Reference proteome</keyword>